<protein>
    <submittedName>
        <fullName evidence="1">6969_t:CDS:1</fullName>
    </submittedName>
</protein>
<reference evidence="1" key="1">
    <citation type="submission" date="2021-06" db="EMBL/GenBank/DDBJ databases">
        <authorList>
            <person name="Kallberg Y."/>
            <person name="Tangrot J."/>
            <person name="Rosling A."/>
        </authorList>
    </citation>
    <scope>NUCLEOTIDE SEQUENCE</scope>
    <source>
        <strain evidence="1">IN212</strain>
    </source>
</reference>
<dbReference type="Proteomes" id="UP000789396">
    <property type="component" value="Unassembled WGS sequence"/>
</dbReference>
<evidence type="ECO:0000313" key="1">
    <source>
        <dbReference type="EMBL" id="CAG8823635.1"/>
    </source>
</evidence>
<keyword evidence="2" id="KW-1185">Reference proteome</keyword>
<name>A0A9N9KEE3_9GLOM</name>
<organism evidence="1 2">
    <name type="scientific">Racocetra fulgida</name>
    <dbReference type="NCBI Taxonomy" id="60492"/>
    <lineage>
        <taxon>Eukaryota</taxon>
        <taxon>Fungi</taxon>
        <taxon>Fungi incertae sedis</taxon>
        <taxon>Mucoromycota</taxon>
        <taxon>Glomeromycotina</taxon>
        <taxon>Glomeromycetes</taxon>
        <taxon>Diversisporales</taxon>
        <taxon>Gigasporaceae</taxon>
        <taxon>Racocetra</taxon>
    </lineage>
</organism>
<evidence type="ECO:0000313" key="2">
    <source>
        <dbReference type="Proteomes" id="UP000789396"/>
    </source>
</evidence>
<proteinExistence type="predicted"/>
<feature type="non-terminal residue" evidence="1">
    <location>
        <position position="1"/>
    </location>
</feature>
<accession>A0A9N9KEE3</accession>
<sequence>ILLGVTEEWNCDLLFEHNYLSDVQYLKILKEYKKECYSYSVSTNFDL</sequence>
<feature type="non-terminal residue" evidence="1">
    <location>
        <position position="47"/>
    </location>
</feature>
<comment type="caution">
    <text evidence="1">The sequence shown here is derived from an EMBL/GenBank/DDBJ whole genome shotgun (WGS) entry which is preliminary data.</text>
</comment>
<dbReference type="AlphaFoldDB" id="A0A9N9KEE3"/>
<gene>
    <name evidence="1" type="ORF">RFULGI_LOCUS19858</name>
</gene>
<dbReference type="EMBL" id="CAJVPZ010104060">
    <property type="protein sequence ID" value="CAG8823635.1"/>
    <property type="molecule type" value="Genomic_DNA"/>
</dbReference>